<dbReference type="Pfam" id="PF03729">
    <property type="entry name" value="DUF308"/>
    <property type="match status" value="2"/>
</dbReference>
<comment type="caution">
    <text evidence="2">The sequence shown here is derived from an EMBL/GenBank/DDBJ whole genome shotgun (WGS) entry which is preliminary data.</text>
</comment>
<dbReference type="EMBL" id="QFNF01000005">
    <property type="protein sequence ID" value="PZO79965.1"/>
    <property type="molecule type" value="Genomic_DNA"/>
</dbReference>
<keyword evidence="1" id="KW-0812">Transmembrane</keyword>
<feature type="transmembrane region" description="Helical" evidence="1">
    <location>
        <begin position="95"/>
        <end position="116"/>
    </location>
</feature>
<dbReference type="Proteomes" id="UP000248614">
    <property type="component" value="Unassembled WGS sequence"/>
</dbReference>
<dbReference type="PANTHER" id="PTHR34989">
    <property type="entry name" value="PROTEIN HDED"/>
    <property type="match status" value="1"/>
</dbReference>
<dbReference type="GO" id="GO:0005886">
    <property type="term" value="C:plasma membrane"/>
    <property type="evidence" value="ECO:0007669"/>
    <property type="project" value="TreeGrafter"/>
</dbReference>
<accession>A0A2W5B9X6</accession>
<feature type="transmembrane region" description="Helical" evidence="1">
    <location>
        <begin position="128"/>
        <end position="149"/>
    </location>
</feature>
<proteinExistence type="predicted"/>
<evidence type="ECO:0000313" key="2">
    <source>
        <dbReference type="EMBL" id="PZO79965.1"/>
    </source>
</evidence>
<protein>
    <recommendedName>
        <fullName evidence="4">HdeD family acid-resistance protein</fullName>
    </recommendedName>
</protein>
<dbReference type="InterPro" id="IPR005325">
    <property type="entry name" value="DUF308_memb"/>
</dbReference>
<dbReference type="PANTHER" id="PTHR34989:SF1">
    <property type="entry name" value="PROTEIN HDED"/>
    <property type="match status" value="1"/>
</dbReference>
<dbReference type="InterPro" id="IPR052712">
    <property type="entry name" value="Acid_resist_chaperone_HdeD"/>
</dbReference>
<name>A0A2W5B9X6_9SPHN</name>
<sequence length="179" mass="18856">MTDFARDTHTTGTGWGWTLAYGIVSILVGILAFSAPFPATLAATIVVGFFFLAGGVASLVAGFSSRTSHRGYAVFFGILSVLAGGYMVLVPVGGALSLTLMAILWLAARGIMELIFGFRFKRLRVPMLLLGALNLLLAIALYTTVPWSALTLPGYILGASFLFGGIVAVMNAFAERRGA</sequence>
<feature type="transmembrane region" description="Helical" evidence="1">
    <location>
        <begin position="39"/>
        <end position="60"/>
    </location>
</feature>
<keyword evidence="1" id="KW-1133">Transmembrane helix</keyword>
<feature type="transmembrane region" description="Helical" evidence="1">
    <location>
        <begin position="72"/>
        <end position="89"/>
    </location>
</feature>
<feature type="transmembrane region" description="Helical" evidence="1">
    <location>
        <begin position="12"/>
        <end position="33"/>
    </location>
</feature>
<gene>
    <name evidence="2" type="ORF">DI632_03375</name>
</gene>
<evidence type="ECO:0008006" key="4">
    <source>
        <dbReference type="Google" id="ProtNLM"/>
    </source>
</evidence>
<organism evidence="2 3">
    <name type="scientific">Sphingomonas hengshuiensis</name>
    <dbReference type="NCBI Taxonomy" id="1609977"/>
    <lineage>
        <taxon>Bacteria</taxon>
        <taxon>Pseudomonadati</taxon>
        <taxon>Pseudomonadota</taxon>
        <taxon>Alphaproteobacteria</taxon>
        <taxon>Sphingomonadales</taxon>
        <taxon>Sphingomonadaceae</taxon>
        <taxon>Sphingomonas</taxon>
    </lineage>
</organism>
<dbReference type="AlphaFoldDB" id="A0A2W5B9X6"/>
<evidence type="ECO:0000256" key="1">
    <source>
        <dbReference type="SAM" id="Phobius"/>
    </source>
</evidence>
<reference evidence="2 3" key="1">
    <citation type="submission" date="2017-08" db="EMBL/GenBank/DDBJ databases">
        <title>Infants hospitalized years apart are colonized by the same room-sourced microbial strains.</title>
        <authorList>
            <person name="Brooks B."/>
            <person name="Olm M.R."/>
            <person name="Firek B.A."/>
            <person name="Baker R."/>
            <person name="Thomas B.C."/>
            <person name="Morowitz M.J."/>
            <person name="Banfield J.F."/>
        </authorList>
    </citation>
    <scope>NUCLEOTIDE SEQUENCE [LARGE SCALE GENOMIC DNA]</scope>
    <source>
        <strain evidence="2">S2_018_000_R3_110</strain>
    </source>
</reference>
<keyword evidence="1" id="KW-0472">Membrane</keyword>
<feature type="transmembrane region" description="Helical" evidence="1">
    <location>
        <begin position="155"/>
        <end position="174"/>
    </location>
</feature>
<evidence type="ECO:0000313" key="3">
    <source>
        <dbReference type="Proteomes" id="UP000248614"/>
    </source>
</evidence>